<feature type="transmembrane region" description="Helical" evidence="6">
    <location>
        <begin position="7"/>
        <end position="27"/>
    </location>
</feature>
<feature type="transmembrane region" description="Helical" evidence="6">
    <location>
        <begin position="142"/>
        <end position="162"/>
    </location>
</feature>
<feature type="transmembrane region" description="Helical" evidence="6">
    <location>
        <begin position="228"/>
        <end position="246"/>
    </location>
</feature>
<feature type="transmembrane region" description="Helical" evidence="6">
    <location>
        <begin position="104"/>
        <end position="130"/>
    </location>
</feature>
<dbReference type="AlphaFoldDB" id="A0A6L5K043"/>
<protein>
    <submittedName>
        <fullName evidence="7">MFS transporter</fullName>
    </submittedName>
</protein>
<dbReference type="OrthoDB" id="5800821at2"/>
<evidence type="ECO:0000256" key="4">
    <source>
        <dbReference type="ARBA" id="ARBA00022989"/>
    </source>
</evidence>
<comment type="similarity">
    <text evidence="2">Belongs to the PucC family.</text>
</comment>
<dbReference type="SUPFAM" id="SSF103473">
    <property type="entry name" value="MFS general substrate transporter"/>
    <property type="match status" value="1"/>
</dbReference>
<dbReference type="GO" id="GO:0016020">
    <property type="term" value="C:membrane"/>
    <property type="evidence" value="ECO:0007669"/>
    <property type="project" value="UniProtKB-SubCell"/>
</dbReference>
<evidence type="ECO:0000313" key="8">
    <source>
        <dbReference type="Proteomes" id="UP000480275"/>
    </source>
</evidence>
<feature type="transmembrane region" description="Helical" evidence="6">
    <location>
        <begin position="266"/>
        <end position="284"/>
    </location>
</feature>
<dbReference type="InterPro" id="IPR004896">
    <property type="entry name" value="PucC-rel"/>
</dbReference>
<feature type="transmembrane region" description="Helical" evidence="6">
    <location>
        <begin position="357"/>
        <end position="378"/>
    </location>
</feature>
<dbReference type="Proteomes" id="UP000480275">
    <property type="component" value="Unassembled WGS sequence"/>
</dbReference>
<dbReference type="InterPro" id="IPR036259">
    <property type="entry name" value="MFS_trans_sf"/>
</dbReference>
<name>A0A6L5K043_RHOTE</name>
<evidence type="ECO:0000313" key="7">
    <source>
        <dbReference type="EMBL" id="MQY52769.1"/>
    </source>
</evidence>
<dbReference type="EMBL" id="WIXJ01000022">
    <property type="protein sequence ID" value="MQY52769.1"/>
    <property type="molecule type" value="Genomic_DNA"/>
</dbReference>
<feature type="transmembrane region" description="Helical" evidence="6">
    <location>
        <begin position="39"/>
        <end position="56"/>
    </location>
</feature>
<comment type="caution">
    <text evidence="7">The sequence shown here is derived from an EMBL/GenBank/DDBJ whole genome shotgun (WGS) entry which is preliminary data.</text>
</comment>
<evidence type="ECO:0000256" key="6">
    <source>
        <dbReference type="SAM" id="Phobius"/>
    </source>
</evidence>
<sequence>MSDRIGWFGILRLGLVQTALGAIIVLTTSTLNRVMVVELALPAMIPGALVGIHHVVQLLRPRLGYGSDMGGRRTPWIIGGMAVLALGGFTAAAATALMETQQGLGILLAALAFTAIGLGAGAAGTSLLVLLAKRVEEKRRGAAATAAWVMMIVGFIITAAVAGKLLDPFSLDRLVAVSGGVSLIAFCVAVAAVWGVEGTTPALADDTPKLPFRQALAQVWAEPVARRFTIFVFISMLSYSLQDLILEPFAGAIFGMTPGESTTLASVQHGGVLLGMLLVGFLSVRIGTLRQWTIGGCFASSIALLALALGGVVGESWPLRANVFFLGAANGAFAVSAIGSMMSLAGAGRASREGVRMGLWGAAQAIAFAVGGFLGTVASDAARAVLDSQIHAYAVVFAGEALLFIYSARLAAQAIVAADTVQVPLSTGEVLAHASES</sequence>
<feature type="transmembrane region" description="Helical" evidence="6">
    <location>
        <begin position="296"/>
        <end position="317"/>
    </location>
</feature>
<proteinExistence type="inferred from homology"/>
<feature type="transmembrane region" description="Helical" evidence="6">
    <location>
        <begin position="390"/>
        <end position="408"/>
    </location>
</feature>
<keyword evidence="4 6" id="KW-1133">Transmembrane helix</keyword>
<gene>
    <name evidence="7" type="ORF">GHK24_13445</name>
</gene>
<keyword evidence="5 6" id="KW-0472">Membrane</keyword>
<dbReference type="PANTHER" id="PTHR23538:SF1">
    <property type="entry name" value="44.5 KD BACTERIOCHLOROPHYLL SYNTHASE SUBUNIT"/>
    <property type="match status" value="1"/>
</dbReference>
<dbReference type="CDD" id="cd06176">
    <property type="entry name" value="MFS_BCD_PucC-like"/>
    <property type="match status" value="1"/>
</dbReference>
<dbReference type="PANTHER" id="PTHR23538">
    <property type="entry name" value="44.5 KD BACTERIOCHLOROPHYLL SYNTHASE SUBUNIT"/>
    <property type="match status" value="1"/>
</dbReference>
<dbReference type="Pfam" id="PF03209">
    <property type="entry name" value="PUCC"/>
    <property type="match status" value="1"/>
</dbReference>
<organism evidence="7 8">
    <name type="scientific">Rhodocyclus tenuis</name>
    <name type="common">Rhodospirillum tenue</name>
    <dbReference type="NCBI Taxonomy" id="1066"/>
    <lineage>
        <taxon>Bacteria</taxon>
        <taxon>Pseudomonadati</taxon>
        <taxon>Pseudomonadota</taxon>
        <taxon>Betaproteobacteria</taxon>
        <taxon>Rhodocyclales</taxon>
        <taxon>Rhodocyclaceae</taxon>
        <taxon>Rhodocyclus</taxon>
    </lineage>
</organism>
<comment type="subcellular location">
    <subcellularLocation>
        <location evidence="1">Membrane</location>
        <topology evidence="1">Multi-pass membrane protein</topology>
    </subcellularLocation>
</comment>
<feature type="transmembrane region" description="Helical" evidence="6">
    <location>
        <begin position="174"/>
        <end position="196"/>
    </location>
</feature>
<reference evidence="7 8" key="1">
    <citation type="submission" date="2019-10" db="EMBL/GenBank/DDBJ databases">
        <title>Whole-genome sequence of the purple nonsulfur photosynthetic bacterium Rhodocyclus tenuis.</title>
        <authorList>
            <person name="Kyndt J.A."/>
            <person name="Meyer T.E."/>
        </authorList>
    </citation>
    <scope>NUCLEOTIDE SEQUENCE [LARGE SCALE GENOMIC DNA]</scope>
    <source>
        <strain evidence="7 8">DSM 110</strain>
    </source>
</reference>
<evidence type="ECO:0000256" key="3">
    <source>
        <dbReference type="ARBA" id="ARBA00022692"/>
    </source>
</evidence>
<dbReference type="InterPro" id="IPR026036">
    <property type="entry name" value="PucC"/>
</dbReference>
<evidence type="ECO:0000256" key="2">
    <source>
        <dbReference type="ARBA" id="ARBA00008412"/>
    </source>
</evidence>
<dbReference type="Gene3D" id="1.20.1250.20">
    <property type="entry name" value="MFS general substrate transporter like domains"/>
    <property type="match status" value="2"/>
</dbReference>
<dbReference type="PIRSF" id="PIRSF016565">
    <property type="entry name" value="PucC"/>
    <property type="match status" value="1"/>
</dbReference>
<evidence type="ECO:0000256" key="5">
    <source>
        <dbReference type="ARBA" id="ARBA00023136"/>
    </source>
</evidence>
<feature type="transmembrane region" description="Helical" evidence="6">
    <location>
        <begin position="323"/>
        <end position="345"/>
    </location>
</feature>
<keyword evidence="3 6" id="KW-0812">Transmembrane</keyword>
<evidence type="ECO:0000256" key="1">
    <source>
        <dbReference type="ARBA" id="ARBA00004141"/>
    </source>
</evidence>
<accession>A0A6L5K043</accession>
<feature type="transmembrane region" description="Helical" evidence="6">
    <location>
        <begin position="76"/>
        <end position="98"/>
    </location>
</feature>